<evidence type="ECO:0000259" key="3">
    <source>
        <dbReference type="Pfam" id="PF01557"/>
    </source>
</evidence>
<dbReference type="EMBL" id="FNDU01000017">
    <property type="protein sequence ID" value="SDI97966.1"/>
    <property type="molecule type" value="Genomic_DNA"/>
</dbReference>
<evidence type="ECO:0000256" key="1">
    <source>
        <dbReference type="ARBA" id="ARBA00023239"/>
    </source>
</evidence>
<dbReference type="GO" id="GO:0005737">
    <property type="term" value="C:cytoplasm"/>
    <property type="evidence" value="ECO:0007669"/>
    <property type="project" value="TreeGrafter"/>
</dbReference>
<dbReference type="InterPro" id="IPR011234">
    <property type="entry name" value="Fumarylacetoacetase-like_C"/>
</dbReference>
<dbReference type="InterPro" id="IPR036663">
    <property type="entry name" value="Fumarylacetoacetase_C_sf"/>
</dbReference>
<dbReference type="RefSeq" id="WP_091587578.1">
    <property type="nucleotide sequence ID" value="NZ_FNDU01000017.1"/>
</dbReference>
<dbReference type="GO" id="GO:0008684">
    <property type="term" value="F:2-oxopent-4-enoate hydratase activity"/>
    <property type="evidence" value="ECO:0007669"/>
    <property type="project" value="TreeGrafter"/>
</dbReference>
<dbReference type="AlphaFoldDB" id="A0A1G8Q0D3"/>
<proteinExistence type="predicted"/>
<keyword evidence="1" id="KW-0456">Lyase</keyword>
<dbReference type="PANTHER" id="PTHR30143">
    <property type="entry name" value="ACID HYDRATASE"/>
    <property type="match status" value="1"/>
</dbReference>
<evidence type="ECO:0000256" key="2">
    <source>
        <dbReference type="SAM" id="MobiDB-lite"/>
    </source>
</evidence>
<accession>A0A1G8Q0D3</accession>
<feature type="domain" description="Fumarylacetoacetase-like C-terminal" evidence="3">
    <location>
        <begin position="37"/>
        <end position="105"/>
    </location>
</feature>
<gene>
    <name evidence="4" type="ORF">SAMN05216352_11714</name>
</gene>
<organism evidence="4 5">
    <name type="scientific">Alteribacillus bidgolensis</name>
    <dbReference type="NCBI Taxonomy" id="930129"/>
    <lineage>
        <taxon>Bacteria</taxon>
        <taxon>Bacillati</taxon>
        <taxon>Bacillota</taxon>
        <taxon>Bacilli</taxon>
        <taxon>Bacillales</taxon>
        <taxon>Bacillaceae</taxon>
        <taxon>Alteribacillus</taxon>
    </lineage>
</organism>
<protein>
    <submittedName>
        <fullName evidence="4">2-keto-4-pentenoate hydratase</fullName>
    </submittedName>
</protein>
<dbReference type="STRING" id="930129.SAMN05216352_11714"/>
<evidence type="ECO:0000313" key="4">
    <source>
        <dbReference type="EMBL" id="SDI97966.1"/>
    </source>
</evidence>
<dbReference type="Pfam" id="PF01557">
    <property type="entry name" value="FAA_hydrolase"/>
    <property type="match status" value="1"/>
</dbReference>
<name>A0A1G8Q0D3_9BACI</name>
<dbReference type="InterPro" id="IPR050772">
    <property type="entry name" value="Hydratase-Decarb/MhpD_sf"/>
</dbReference>
<dbReference type="SUPFAM" id="SSF56529">
    <property type="entry name" value="FAH"/>
    <property type="match status" value="1"/>
</dbReference>
<dbReference type="OrthoDB" id="9792137at2"/>
<evidence type="ECO:0000313" key="5">
    <source>
        <dbReference type="Proteomes" id="UP000199017"/>
    </source>
</evidence>
<dbReference type="PANTHER" id="PTHR30143:SF0">
    <property type="entry name" value="2-KETO-4-PENTENOATE HYDRATASE"/>
    <property type="match status" value="1"/>
</dbReference>
<sequence length="106" mass="11315">MQTPNNADTIADNAPSGSFMIGETKVDPKQVDLKQIRMQLFKNGHVLGDPAACVAWLANKLGEYNVSLKSGEVILSGALSSAIEIQKGDKISASFTHLGEIESKVE</sequence>
<dbReference type="Proteomes" id="UP000199017">
    <property type="component" value="Unassembled WGS sequence"/>
</dbReference>
<keyword evidence="5" id="KW-1185">Reference proteome</keyword>
<reference evidence="4 5" key="1">
    <citation type="submission" date="2016-10" db="EMBL/GenBank/DDBJ databases">
        <authorList>
            <person name="de Groot N.N."/>
        </authorList>
    </citation>
    <scope>NUCLEOTIDE SEQUENCE [LARGE SCALE GENOMIC DNA]</scope>
    <source>
        <strain evidence="5">P4B,CCM 7963,CECT 7998,DSM 25260,IBRC-M 10614,KCTC 13821</strain>
    </source>
</reference>
<feature type="region of interest" description="Disordered" evidence="2">
    <location>
        <begin position="1"/>
        <end position="21"/>
    </location>
</feature>
<dbReference type="Gene3D" id="3.90.850.10">
    <property type="entry name" value="Fumarylacetoacetase-like, C-terminal domain"/>
    <property type="match status" value="1"/>
</dbReference>